<gene>
    <name evidence="2" type="ORF">NKR23_g6005</name>
</gene>
<proteinExistence type="predicted"/>
<keyword evidence="3" id="KW-1185">Reference proteome</keyword>
<dbReference type="EMBL" id="JANBVO010000017">
    <property type="protein sequence ID" value="KAJ9144254.1"/>
    <property type="molecule type" value="Genomic_DNA"/>
</dbReference>
<sequence>MSSEPPPESWRTNRRRRHRRRSASDPTPARTPFTQELAPSSSRLLALPAELRQGIISHLLPRRSVVAPRARPAHLRTLSLVCRLLRADAELVFFSANAVRVPGPPYHVLLDRAATRPGGWLADPSRHLRRLVAGALPRHLHDAVRNVLFQPEAFNGWTDRRWAAFVRDGSAMSQEEVPELPNLCTLALESMFLTKLEREWVDVLEAMRAVSGWRVNWWPAVLEDAEPGLGSGSEKGE</sequence>
<feature type="region of interest" description="Disordered" evidence="1">
    <location>
        <begin position="1"/>
        <end position="37"/>
    </location>
</feature>
<accession>A0AA38VT04</accession>
<reference evidence="2" key="1">
    <citation type="submission" date="2022-07" db="EMBL/GenBank/DDBJ databases">
        <title>Fungi with potential for degradation of polypropylene.</title>
        <authorList>
            <person name="Gostincar C."/>
        </authorList>
    </citation>
    <scope>NUCLEOTIDE SEQUENCE</scope>
    <source>
        <strain evidence="2">EXF-13308</strain>
    </source>
</reference>
<evidence type="ECO:0000256" key="1">
    <source>
        <dbReference type="SAM" id="MobiDB-lite"/>
    </source>
</evidence>
<feature type="compositionally biased region" description="Basic residues" evidence="1">
    <location>
        <begin position="12"/>
        <end position="21"/>
    </location>
</feature>
<evidence type="ECO:0000313" key="2">
    <source>
        <dbReference type="EMBL" id="KAJ9144254.1"/>
    </source>
</evidence>
<dbReference type="Proteomes" id="UP001174694">
    <property type="component" value="Unassembled WGS sequence"/>
</dbReference>
<evidence type="ECO:0000313" key="3">
    <source>
        <dbReference type="Proteomes" id="UP001174694"/>
    </source>
</evidence>
<dbReference type="AlphaFoldDB" id="A0AA38VT04"/>
<comment type="caution">
    <text evidence="2">The sequence shown here is derived from an EMBL/GenBank/DDBJ whole genome shotgun (WGS) entry which is preliminary data.</text>
</comment>
<protein>
    <submittedName>
        <fullName evidence="2">Uncharacterized protein</fullName>
    </submittedName>
</protein>
<name>A0AA38VT04_9PEZI</name>
<organism evidence="2 3">
    <name type="scientific">Pleurostoma richardsiae</name>
    <dbReference type="NCBI Taxonomy" id="41990"/>
    <lineage>
        <taxon>Eukaryota</taxon>
        <taxon>Fungi</taxon>
        <taxon>Dikarya</taxon>
        <taxon>Ascomycota</taxon>
        <taxon>Pezizomycotina</taxon>
        <taxon>Sordariomycetes</taxon>
        <taxon>Sordariomycetidae</taxon>
        <taxon>Calosphaeriales</taxon>
        <taxon>Pleurostomataceae</taxon>
        <taxon>Pleurostoma</taxon>
    </lineage>
</organism>